<feature type="region of interest" description="Disordered" evidence="3">
    <location>
        <begin position="1"/>
        <end position="32"/>
    </location>
</feature>
<comment type="catalytic activity">
    <reaction evidence="2">
        <text>2 GTP = 3',3'-c-di-GMP + 2 diphosphate</text>
        <dbReference type="Rhea" id="RHEA:24898"/>
        <dbReference type="ChEBI" id="CHEBI:33019"/>
        <dbReference type="ChEBI" id="CHEBI:37565"/>
        <dbReference type="ChEBI" id="CHEBI:58805"/>
        <dbReference type="EC" id="2.7.7.65"/>
    </reaction>
</comment>
<reference evidence="5 6" key="2">
    <citation type="submission" date="2014-09" db="EMBL/GenBank/DDBJ databases">
        <authorList>
            <consortium name="NBRP consortium"/>
            <person name="Sawabe T."/>
            <person name="Meirelles P."/>
            <person name="Nakanishi M."/>
            <person name="Sayaka M."/>
            <person name="Hattori M."/>
            <person name="Ohkuma M."/>
        </authorList>
    </citation>
    <scope>NUCLEOTIDE SEQUENCE [LARGE SCALE GENOMIC DNA]</scope>
    <source>
        <strain evidence="6">JCM19235</strain>
    </source>
</reference>
<dbReference type="InterPro" id="IPR000160">
    <property type="entry name" value="GGDEF_dom"/>
</dbReference>
<evidence type="ECO:0000313" key="6">
    <source>
        <dbReference type="Proteomes" id="UP000029228"/>
    </source>
</evidence>
<dbReference type="STRING" id="990268.JCM19235_6840"/>
<dbReference type="PANTHER" id="PTHR45138">
    <property type="entry name" value="REGULATORY COMPONENTS OF SENSORY TRANSDUCTION SYSTEM"/>
    <property type="match status" value="1"/>
</dbReference>
<comment type="caution">
    <text evidence="5">The sequence shown here is derived from an EMBL/GenBank/DDBJ whole genome shotgun (WGS) entry which is preliminary data.</text>
</comment>
<sequence>MVIRDELKRPNDNKQGAKNRGSNTKQSTVSVTVSIGAADSKTTRKPEDVLKKADKALYSAKEKGRNQVQCAR</sequence>
<dbReference type="GO" id="GO:0005886">
    <property type="term" value="C:plasma membrane"/>
    <property type="evidence" value="ECO:0007669"/>
    <property type="project" value="TreeGrafter"/>
</dbReference>
<evidence type="ECO:0000259" key="4">
    <source>
        <dbReference type="PROSITE" id="PS50887"/>
    </source>
</evidence>
<accession>A0A090SFK8</accession>
<dbReference type="InterPro" id="IPR029787">
    <property type="entry name" value="Nucleotide_cyclase"/>
</dbReference>
<dbReference type="GO" id="GO:0043709">
    <property type="term" value="P:cell adhesion involved in single-species biofilm formation"/>
    <property type="evidence" value="ECO:0007669"/>
    <property type="project" value="TreeGrafter"/>
</dbReference>
<dbReference type="InterPro" id="IPR043128">
    <property type="entry name" value="Rev_trsase/Diguanyl_cyclase"/>
</dbReference>
<dbReference type="GO" id="GO:1902201">
    <property type="term" value="P:negative regulation of bacterial-type flagellum-dependent cell motility"/>
    <property type="evidence" value="ECO:0007669"/>
    <property type="project" value="TreeGrafter"/>
</dbReference>
<evidence type="ECO:0000256" key="3">
    <source>
        <dbReference type="SAM" id="MobiDB-lite"/>
    </source>
</evidence>
<dbReference type="AlphaFoldDB" id="A0A090SFK8"/>
<dbReference type="InterPro" id="IPR050469">
    <property type="entry name" value="Diguanylate_Cyclase"/>
</dbReference>
<feature type="compositionally biased region" description="Polar residues" evidence="3">
    <location>
        <begin position="13"/>
        <end position="32"/>
    </location>
</feature>
<dbReference type="Proteomes" id="UP000029228">
    <property type="component" value="Unassembled WGS sequence"/>
</dbReference>
<dbReference type="Gene3D" id="3.30.70.270">
    <property type="match status" value="1"/>
</dbReference>
<feature type="compositionally biased region" description="Basic and acidic residues" evidence="3">
    <location>
        <begin position="1"/>
        <end position="12"/>
    </location>
</feature>
<dbReference type="Pfam" id="PF00990">
    <property type="entry name" value="GGDEF"/>
    <property type="match status" value="1"/>
</dbReference>
<evidence type="ECO:0000313" key="5">
    <source>
        <dbReference type="EMBL" id="GAL18287.1"/>
    </source>
</evidence>
<dbReference type="EMBL" id="BBMR01000002">
    <property type="protein sequence ID" value="GAL18287.1"/>
    <property type="molecule type" value="Genomic_DNA"/>
</dbReference>
<reference evidence="5 6" key="1">
    <citation type="submission" date="2014-09" db="EMBL/GenBank/DDBJ databases">
        <title>Vibrio maritimus JCM 19235. (C45) whole genome shotgun sequence.</title>
        <authorList>
            <person name="Sawabe T."/>
            <person name="Meirelles P."/>
            <person name="Nakanishi M."/>
            <person name="Sayaka M."/>
            <person name="Hattori M."/>
            <person name="Ohkuma M."/>
        </authorList>
    </citation>
    <scope>NUCLEOTIDE SEQUENCE [LARGE SCALE GENOMIC DNA]</scope>
    <source>
        <strain evidence="6">JCM19235</strain>
    </source>
</reference>
<gene>
    <name evidence="5" type="ORF">JCM19235_6840</name>
</gene>
<dbReference type="PANTHER" id="PTHR45138:SF9">
    <property type="entry name" value="DIGUANYLATE CYCLASE DGCM-RELATED"/>
    <property type="match status" value="1"/>
</dbReference>
<organism evidence="5 6">
    <name type="scientific">Vibrio maritimus</name>
    <dbReference type="NCBI Taxonomy" id="990268"/>
    <lineage>
        <taxon>Bacteria</taxon>
        <taxon>Pseudomonadati</taxon>
        <taxon>Pseudomonadota</taxon>
        <taxon>Gammaproteobacteria</taxon>
        <taxon>Vibrionales</taxon>
        <taxon>Vibrionaceae</taxon>
        <taxon>Vibrio</taxon>
    </lineage>
</organism>
<dbReference type="GO" id="GO:0052621">
    <property type="term" value="F:diguanylate cyclase activity"/>
    <property type="evidence" value="ECO:0007669"/>
    <property type="project" value="UniProtKB-EC"/>
</dbReference>
<feature type="domain" description="GGDEF" evidence="4">
    <location>
        <begin position="1"/>
        <end position="72"/>
    </location>
</feature>
<dbReference type="SUPFAM" id="SSF55073">
    <property type="entry name" value="Nucleotide cyclase"/>
    <property type="match status" value="1"/>
</dbReference>
<evidence type="ECO:0000256" key="1">
    <source>
        <dbReference type="ARBA" id="ARBA00012528"/>
    </source>
</evidence>
<proteinExistence type="predicted"/>
<keyword evidence="6" id="KW-1185">Reference proteome</keyword>
<dbReference type="PROSITE" id="PS50887">
    <property type="entry name" value="GGDEF"/>
    <property type="match status" value="1"/>
</dbReference>
<dbReference type="EC" id="2.7.7.65" evidence="1"/>
<dbReference type="NCBIfam" id="TIGR00254">
    <property type="entry name" value="GGDEF"/>
    <property type="match status" value="1"/>
</dbReference>
<protein>
    <recommendedName>
        <fullName evidence="1">diguanylate cyclase</fullName>
        <ecNumber evidence="1">2.7.7.65</ecNumber>
    </recommendedName>
</protein>
<name>A0A090SFK8_9VIBR</name>
<evidence type="ECO:0000256" key="2">
    <source>
        <dbReference type="ARBA" id="ARBA00034247"/>
    </source>
</evidence>